<comment type="subcellular location">
    <subcellularLocation>
        <location evidence="2">Endoplasmic reticulum</location>
    </subcellularLocation>
    <subcellularLocation>
        <location evidence="3">Membrane</location>
    </subcellularLocation>
    <subcellularLocation>
        <location evidence="1">Mitochondrion</location>
    </subcellularLocation>
</comment>
<evidence type="ECO:0000313" key="8">
    <source>
        <dbReference type="EMBL" id="KAK4644029.1"/>
    </source>
</evidence>
<dbReference type="PANTHER" id="PTHR48182:SF2">
    <property type="entry name" value="PROTEIN SERAC1"/>
    <property type="match status" value="1"/>
</dbReference>
<dbReference type="Proteomes" id="UP001322138">
    <property type="component" value="Unassembled WGS sequence"/>
</dbReference>
<keyword evidence="5" id="KW-0496">Mitochondrion</keyword>
<reference evidence="8 9" key="1">
    <citation type="journal article" date="2023" name="bioRxiv">
        <title>High-quality genome assemblies of four members of thePodospora anserinaspecies complex.</title>
        <authorList>
            <person name="Ament-Velasquez S.L."/>
            <person name="Vogan A.A."/>
            <person name="Wallerman O."/>
            <person name="Hartmann F."/>
            <person name="Gautier V."/>
            <person name="Silar P."/>
            <person name="Giraud T."/>
            <person name="Johannesson H."/>
        </authorList>
    </citation>
    <scope>NUCLEOTIDE SEQUENCE [LARGE SCALE GENOMIC DNA]</scope>
    <source>
        <strain evidence="8 9">CBS 112042</strain>
    </source>
</reference>
<keyword evidence="4" id="KW-0256">Endoplasmic reticulum</keyword>
<dbReference type="EMBL" id="JAFFGZ010000005">
    <property type="protein sequence ID" value="KAK4644029.1"/>
    <property type="molecule type" value="Genomic_DNA"/>
</dbReference>
<dbReference type="InterPro" id="IPR011990">
    <property type="entry name" value="TPR-like_helical_dom_sf"/>
</dbReference>
<keyword evidence="6" id="KW-0472">Membrane</keyword>
<keyword evidence="9" id="KW-1185">Reference proteome</keyword>
<sequence length="778" mass="85832">MGGDVSEWDFDLEQFIYGHTVSAPVPHFGAGNAGPLGRRVRRGQQIIMACRQLYPPPSSSDTETHKIDIFAVHGLNPRSKDISAHAWDTWRAPEGPEGRLWLKEDLPHVVPDARILLYEYDSKAVFGKDRSTFVDKATELLETVRCERDKDDTRPILFIGHCLGGLLIKQALINAHNNPKFTEIKDVTTGLAFFATPHNGGDWKLLSLESPVARVATATGFQPGDDVMEVLREGSLFSDILTEMWQHQMMKYDIISFWGSEDYTVSPKSAKLGLPGNVENVVKLNGDHSSLCKIGTTQKDQDNLKKIRRNIEDIYSKALEKQPQPAISQPRIPIINGWDGQDRPSPPVLPPRPMSAQNTPGRRSVSPQPPAFFSPPSDPGYVSSEPGAQEIYGDIYLPTDPADTVREAELRNANKWEEVRQLERQVFEEHQRALSQENAETISAAYEIAYTANGTGHLLDCERWTGWALQVGGQFLNPKHPLILKLNRLEGEILTDKGDWEDAENILANTLVNQQDALGPNHHDTLTMSVLPGWLQHRLAALSEVLGDNHVLVVSAVIDLVEISTPSPDADPYVISAEVGIRNLYNKLRQSVGPTNQVTLRALRNHGKLKILLGDITEAGDLLRRAKSQTEKTLGLDHLDTMAAVVAMAILYAKTGTPRPDVFPAASRPWMELYLKWLEPRKGLKVAEVQNAPCWACQAEMCFEKLVTAYQGTKKQGSTESQQASMWLETCRMTTRTMGVARNRGYGGGGNGGNGARGGGGGGDLANLLATLGLGRNR</sequence>
<evidence type="ECO:0000256" key="4">
    <source>
        <dbReference type="ARBA" id="ARBA00022824"/>
    </source>
</evidence>
<evidence type="ECO:0000256" key="7">
    <source>
        <dbReference type="SAM" id="MobiDB-lite"/>
    </source>
</evidence>
<accession>A0ABR0FJP0</accession>
<evidence type="ECO:0000256" key="1">
    <source>
        <dbReference type="ARBA" id="ARBA00004173"/>
    </source>
</evidence>
<feature type="compositionally biased region" description="Pro residues" evidence="7">
    <location>
        <begin position="344"/>
        <end position="353"/>
    </location>
</feature>
<gene>
    <name evidence="8" type="ORF">QC761_301160</name>
</gene>
<evidence type="ECO:0000256" key="6">
    <source>
        <dbReference type="ARBA" id="ARBA00023136"/>
    </source>
</evidence>
<feature type="region of interest" description="Disordered" evidence="7">
    <location>
        <begin position="320"/>
        <end position="385"/>
    </location>
</feature>
<dbReference type="InterPro" id="IPR029058">
    <property type="entry name" value="AB_hydrolase_fold"/>
</dbReference>
<name>A0ABR0FJP0_9PEZI</name>
<dbReference type="Gene3D" id="1.25.40.10">
    <property type="entry name" value="Tetratricopeptide repeat domain"/>
    <property type="match status" value="2"/>
</dbReference>
<dbReference type="GeneID" id="87896752"/>
<evidence type="ECO:0000256" key="2">
    <source>
        <dbReference type="ARBA" id="ARBA00004240"/>
    </source>
</evidence>
<dbReference type="Gene3D" id="3.40.50.1820">
    <property type="entry name" value="alpha/beta hydrolase"/>
    <property type="match status" value="1"/>
</dbReference>
<comment type="caution">
    <text evidence="8">The sequence shown here is derived from an EMBL/GenBank/DDBJ whole genome shotgun (WGS) entry which is preliminary data.</text>
</comment>
<evidence type="ECO:0000313" key="9">
    <source>
        <dbReference type="Proteomes" id="UP001322138"/>
    </source>
</evidence>
<protein>
    <recommendedName>
        <fullName evidence="10">DUF676 domain-containing protein</fullName>
    </recommendedName>
</protein>
<dbReference type="SUPFAM" id="SSF53474">
    <property type="entry name" value="alpha/beta-Hydrolases"/>
    <property type="match status" value="1"/>
</dbReference>
<evidence type="ECO:0000256" key="5">
    <source>
        <dbReference type="ARBA" id="ARBA00023128"/>
    </source>
</evidence>
<dbReference type="RefSeq" id="XP_062733005.1">
    <property type="nucleotide sequence ID" value="XM_062877270.1"/>
</dbReference>
<evidence type="ECO:0008006" key="10">
    <source>
        <dbReference type="Google" id="ProtNLM"/>
    </source>
</evidence>
<dbReference type="InterPro" id="IPR052374">
    <property type="entry name" value="SERAC1"/>
</dbReference>
<feature type="compositionally biased region" description="Pro residues" evidence="7">
    <location>
        <begin position="367"/>
        <end position="378"/>
    </location>
</feature>
<proteinExistence type="predicted"/>
<dbReference type="PANTHER" id="PTHR48182">
    <property type="entry name" value="PROTEIN SERAC1"/>
    <property type="match status" value="1"/>
</dbReference>
<evidence type="ECO:0000256" key="3">
    <source>
        <dbReference type="ARBA" id="ARBA00004370"/>
    </source>
</evidence>
<organism evidence="8 9">
    <name type="scientific">Podospora bellae-mahoneyi</name>
    <dbReference type="NCBI Taxonomy" id="2093777"/>
    <lineage>
        <taxon>Eukaryota</taxon>
        <taxon>Fungi</taxon>
        <taxon>Dikarya</taxon>
        <taxon>Ascomycota</taxon>
        <taxon>Pezizomycotina</taxon>
        <taxon>Sordariomycetes</taxon>
        <taxon>Sordariomycetidae</taxon>
        <taxon>Sordariales</taxon>
        <taxon>Podosporaceae</taxon>
        <taxon>Podospora</taxon>
    </lineage>
</organism>